<name>A0A7E5A0X5_PANRE</name>
<evidence type="ECO:0000259" key="6">
    <source>
        <dbReference type="PROSITE" id="PS51792"/>
    </source>
</evidence>
<evidence type="ECO:0000256" key="5">
    <source>
        <dbReference type="SAM" id="MobiDB-lite"/>
    </source>
</evidence>
<dbReference type="AlphaFoldDB" id="A0A7E5A0X5"/>
<dbReference type="InterPro" id="IPR034751">
    <property type="entry name" value="Yippee"/>
</dbReference>
<evidence type="ECO:0000313" key="7">
    <source>
        <dbReference type="Proteomes" id="UP000492821"/>
    </source>
</evidence>
<dbReference type="PANTHER" id="PTHR13848">
    <property type="entry name" value="PROTEIN YIPPEE-LIKE CG15309-RELATED"/>
    <property type="match status" value="1"/>
</dbReference>
<sequence length="155" mass="17395">MGLPFVEWIDDPKQLFVCAKCGTCLTGIKHLVSESFRGGTGTAYLFNHVINVNMTESIRRVMTTGTHWVRDIDCRYCNSRVGWFYEMALKEDQQYKEGHFILELALTKRIPGMVDIVAQKRMKSDAASSSGESGSSNNPSVSSLSFEEEKEDVTV</sequence>
<dbReference type="Proteomes" id="UP000492821">
    <property type="component" value="Unassembled WGS sequence"/>
</dbReference>
<dbReference type="GO" id="GO:0046872">
    <property type="term" value="F:metal ion binding"/>
    <property type="evidence" value="ECO:0007669"/>
    <property type="project" value="UniProtKB-KW"/>
</dbReference>
<organism evidence="7 8">
    <name type="scientific">Panagrellus redivivus</name>
    <name type="common">Microworm</name>
    <dbReference type="NCBI Taxonomy" id="6233"/>
    <lineage>
        <taxon>Eukaryota</taxon>
        <taxon>Metazoa</taxon>
        <taxon>Ecdysozoa</taxon>
        <taxon>Nematoda</taxon>
        <taxon>Chromadorea</taxon>
        <taxon>Rhabditida</taxon>
        <taxon>Tylenchina</taxon>
        <taxon>Panagrolaimomorpha</taxon>
        <taxon>Panagrolaimoidea</taxon>
        <taxon>Panagrolaimidae</taxon>
        <taxon>Panagrellus</taxon>
    </lineage>
</organism>
<keyword evidence="7" id="KW-1185">Reference proteome</keyword>
<evidence type="ECO:0000313" key="8">
    <source>
        <dbReference type="WBParaSite" id="Pan_g803.t1"/>
    </source>
</evidence>
<keyword evidence="3" id="KW-0862">Zinc</keyword>
<reference evidence="8" key="2">
    <citation type="submission" date="2020-10" db="UniProtKB">
        <authorList>
            <consortium name="WormBaseParasite"/>
        </authorList>
    </citation>
    <scope>IDENTIFICATION</scope>
</reference>
<evidence type="ECO:0000256" key="3">
    <source>
        <dbReference type="ARBA" id="ARBA00022833"/>
    </source>
</evidence>
<dbReference type="InterPro" id="IPR039058">
    <property type="entry name" value="Yippee_fam"/>
</dbReference>
<evidence type="ECO:0000256" key="4">
    <source>
        <dbReference type="RuleBase" id="RU110713"/>
    </source>
</evidence>
<evidence type="ECO:0000256" key="1">
    <source>
        <dbReference type="ARBA" id="ARBA00005613"/>
    </source>
</evidence>
<dbReference type="WBParaSite" id="Pan_g803.t1">
    <property type="protein sequence ID" value="Pan_g803.t1"/>
    <property type="gene ID" value="Pan_g803"/>
</dbReference>
<dbReference type="Pfam" id="PF03226">
    <property type="entry name" value="Yippee-Mis18"/>
    <property type="match status" value="1"/>
</dbReference>
<feature type="compositionally biased region" description="Acidic residues" evidence="5">
    <location>
        <begin position="146"/>
        <end position="155"/>
    </location>
</feature>
<keyword evidence="2" id="KW-0479">Metal-binding</keyword>
<evidence type="ECO:0000256" key="2">
    <source>
        <dbReference type="ARBA" id="ARBA00022723"/>
    </source>
</evidence>
<feature type="compositionally biased region" description="Low complexity" evidence="5">
    <location>
        <begin position="125"/>
        <end position="145"/>
    </location>
</feature>
<proteinExistence type="inferred from homology"/>
<protein>
    <recommendedName>
        <fullName evidence="4">Protein yippee-like</fullName>
    </recommendedName>
</protein>
<accession>A0A7E5A0X5</accession>
<feature type="domain" description="Yippee" evidence="6">
    <location>
        <begin position="14"/>
        <end position="111"/>
    </location>
</feature>
<feature type="region of interest" description="Disordered" evidence="5">
    <location>
        <begin position="125"/>
        <end position="155"/>
    </location>
</feature>
<comment type="similarity">
    <text evidence="1 4">Belongs to the yippee family.</text>
</comment>
<dbReference type="InterPro" id="IPR004910">
    <property type="entry name" value="Yippee/Mis18/Cereblon"/>
</dbReference>
<dbReference type="PROSITE" id="PS51792">
    <property type="entry name" value="YIPPEE"/>
    <property type="match status" value="1"/>
</dbReference>
<reference evidence="7" key="1">
    <citation type="journal article" date="2013" name="Genetics">
        <title>The draft genome and transcriptome of Panagrellus redivivus are shaped by the harsh demands of a free-living lifestyle.</title>
        <authorList>
            <person name="Srinivasan J."/>
            <person name="Dillman A.R."/>
            <person name="Macchietto M.G."/>
            <person name="Heikkinen L."/>
            <person name="Lakso M."/>
            <person name="Fracchia K.M."/>
            <person name="Antoshechkin I."/>
            <person name="Mortazavi A."/>
            <person name="Wong G."/>
            <person name="Sternberg P.W."/>
        </authorList>
    </citation>
    <scope>NUCLEOTIDE SEQUENCE [LARGE SCALE GENOMIC DNA]</scope>
    <source>
        <strain evidence="7">MT8872</strain>
    </source>
</reference>